<gene>
    <name evidence="1" type="ORF">SAMN05660461_5973</name>
</gene>
<protein>
    <submittedName>
        <fullName evidence="1">Uncharacterized protein</fullName>
    </submittedName>
</protein>
<dbReference type="AlphaFoldDB" id="A0A1T5PBT2"/>
<dbReference type="Proteomes" id="UP000190166">
    <property type="component" value="Unassembled WGS sequence"/>
</dbReference>
<sequence>MRKIDNYVDKPFVVGHVQYCLKKEIDNVSGGDRYYVADKKDDIIAKVENITTDGFTWFTVLLGVRFSSTLLFKNISKQLSH</sequence>
<dbReference type="EMBL" id="FUZZ01000006">
    <property type="protein sequence ID" value="SKD10073.1"/>
    <property type="molecule type" value="Genomic_DNA"/>
</dbReference>
<accession>A0A1T5PBT2</accession>
<dbReference type="STRING" id="393003.SAMN05660461_5973"/>
<proteinExistence type="predicted"/>
<reference evidence="2" key="1">
    <citation type="submission" date="2017-02" db="EMBL/GenBank/DDBJ databases">
        <authorList>
            <person name="Varghese N."/>
            <person name="Submissions S."/>
        </authorList>
    </citation>
    <scope>NUCLEOTIDE SEQUENCE [LARGE SCALE GENOMIC DNA]</scope>
    <source>
        <strain evidence="2">DSM 18108</strain>
    </source>
</reference>
<dbReference type="RefSeq" id="WP_079473235.1">
    <property type="nucleotide sequence ID" value="NZ_FUZZ01000006.1"/>
</dbReference>
<evidence type="ECO:0000313" key="1">
    <source>
        <dbReference type="EMBL" id="SKD10073.1"/>
    </source>
</evidence>
<keyword evidence="2" id="KW-1185">Reference proteome</keyword>
<organism evidence="1 2">
    <name type="scientific">Chitinophaga ginsengisegetis</name>
    <dbReference type="NCBI Taxonomy" id="393003"/>
    <lineage>
        <taxon>Bacteria</taxon>
        <taxon>Pseudomonadati</taxon>
        <taxon>Bacteroidota</taxon>
        <taxon>Chitinophagia</taxon>
        <taxon>Chitinophagales</taxon>
        <taxon>Chitinophagaceae</taxon>
        <taxon>Chitinophaga</taxon>
    </lineage>
</organism>
<name>A0A1T5PBT2_9BACT</name>
<evidence type="ECO:0000313" key="2">
    <source>
        <dbReference type="Proteomes" id="UP000190166"/>
    </source>
</evidence>